<sequence length="52" mass="5932">MFVLHKIGINVNSNNQNLAKYYAYVDRSDYIFGVRAVVKEIRESTPVISKIG</sequence>
<protein>
    <submittedName>
        <fullName evidence="1">Uncharacterized protein</fullName>
    </submittedName>
</protein>
<organism evidence="1 2">
    <name type="scientific">Paramecium pentaurelia</name>
    <dbReference type="NCBI Taxonomy" id="43138"/>
    <lineage>
        <taxon>Eukaryota</taxon>
        <taxon>Sar</taxon>
        <taxon>Alveolata</taxon>
        <taxon>Ciliophora</taxon>
        <taxon>Intramacronucleata</taxon>
        <taxon>Oligohymenophorea</taxon>
        <taxon>Peniculida</taxon>
        <taxon>Parameciidae</taxon>
        <taxon>Paramecium</taxon>
    </lineage>
</organism>
<accession>A0A8S1XAL5</accession>
<name>A0A8S1XAL5_9CILI</name>
<dbReference type="AlphaFoldDB" id="A0A8S1XAL5"/>
<reference evidence="1" key="1">
    <citation type="submission" date="2021-01" db="EMBL/GenBank/DDBJ databases">
        <authorList>
            <consortium name="Genoscope - CEA"/>
            <person name="William W."/>
        </authorList>
    </citation>
    <scope>NUCLEOTIDE SEQUENCE</scope>
</reference>
<keyword evidence="2" id="KW-1185">Reference proteome</keyword>
<dbReference type="Proteomes" id="UP000689195">
    <property type="component" value="Unassembled WGS sequence"/>
</dbReference>
<comment type="caution">
    <text evidence="1">The sequence shown here is derived from an EMBL/GenBank/DDBJ whole genome shotgun (WGS) entry which is preliminary data.</text>
</comment>
<evidence type="ECO:0000313" key="2">
    <source>
        <dbReference type="Proteomes" id="UP000689195"/>
    </source>
</evidence>
<proteinExistence type="predicted"/>
<gene>
    <name evidence="1" type="ORF">PPENT_87.1.T1170132</name>
</gene>
<evidence type="ECO:0000313" key="1">
    <source>
        <dbReference type="EMBL" id="CAD8198157.1"/>
    </source>
</evidence>
<dbReference type="EMBL" id="CAJJDO010000117">
    <property type="protein sequence ID" value="CAD8198157.1"/>
    <property type="molecule type" value="Genomic_DNA"/>
</dbReference>